<evidence type="ECO:0000313" key="2">
    <source>
        <dbReference type="EMBL" id="KAK3591822.1"/>
    </source>
</evidence>
<keyword evidence="1" id="KW-0472">Membrane</keyword>
<keyword evidence="1" id="KW-1133">Transmembrane helix</keyword>
<feature type="transmembrane region" description="Helical" evidence="1">
    <location>
        <begin position="20"/>
        <end position="37"/>
    </location>
</feature>
<protein>
    <submittedName>
        <fullName evidence="2">Uncharacterized protein</fullName>
    </submittedName>
</protein>
<sequence length="66" mass="7603">MYRIPQYSTQYSILVSHPSAFYSCISSFNILHLYLILQYSTLYSILVSHPSVFYTCASDLNIATKQ</sequence>
<comment type="caution">
    <text evidence="2">The sequence shown here is derived from an EMBL/GenBank/DDBJ whole genome shotgun (WGS) entry which is preliminary data.</text>
</comment>
<organism evidence="2 3">
    <name type="scientific">Potamilus streckersoni</name>
    <dbReference type="NCBI Taxonomy" id="2493646"/>
    <lineage>
        <taxon>Eukaryota</taxon>
        <taxon>Metazoa</taxon>
        <taxon>Spiralia</taxon>
        <taxon>Lophotrochozoa</taxon>
        <taxon>Mollusca</taxon>
        <taxon>Bivalvia</taxon>
        <taxon>Autobranchia</taxon>
        <taxon>Heteroconchia</taxon>
        <taxon>Palaeoheterodonta</taxon>
        <taxon>Unionida</taxon>
        <taxon>Unionoidea</taxon>
        <taxon>Unionidae</taxon>
        <taxon>Ambleminae</taxon>
        <taxon>Lampsilini</taxon>
        <taxon>Potamilus</taxon>
    </lineage>
</organism>
<accession>A0AAE0SH28</accession>
<gene>
    <name evidence="2" type="ORF">CHS0354_007678</name>
</gene>
<proteinExistence type="predicted"/>
<evidence type="ECO:0000256" key="1">
    <source>
        <dbReference type="SAM" id="Phobius"/>
    </source>
</evidence>
<dbReference type="EMBL" id="JAEAOA010000520">
    <property type="protein sequence ID" value="KAK3591822.1"/>
    <property type="molecule type" value="Genomic_DNA"/>
</dbReference>
<dbReference type="AlphaFoldDB" id="A0AAE0SH28"/>
<keyword evidence="1" id="KW-0812">Transmembrane</keyword>
<reference evidence="2" key="1">
    <citation type="journal article" date="2021" name="Genome Biol. Evol.">
        <title>A High-Quality Reference Genome for a Parasitic Bivalve with Doubly Uniparental Inheritance (Bivalvia: Unionida).</title>
        <authorList>
            <person name="Smith C.H."/>
        </authorList>
    </citation>
    <scope>NUCLEOTIDE SEQUENCE</scope>
    <source>
        <strain evidence="2">CHS0354</strain>
    </source>
</reference>
<keyword evidence="3" id="KW-1185">Reference proteome</keyword>
<dbReference type="PROSITE" id="PS51257">
    <property type="entry name" value="PROKAR_LIPOPROTEIN"/>
    <property type="match status" value="1"/>
</dbReference>
<reference evidence="2" key="2">
    <citation type="journal article" date="2021" name="Genome Biol. Evol.">
        <title>Developing a high-quality reference genome for a parasitic bivalve with doubly uniparental inheritance (Bivalvia: Unionida).</title>
        <authorList>
            <person name="Smith C.H."/>
        </authorList>
    </citation>
    <scope>NUCLEOTIDE SEQUENCE</scope>
    <source>
        <strain evidence="2">CHS0354</strain>
        <tissue evidence="2">Mantle</tissue>
    </source>
</reference>
<dbReference type="Proteomes" id="UP001195483">
    <property type="component" value="Unassembled WGS sequence"/>
</dbReference>
<name>A0AAE0SH28_9BIVA</name>
<reference evidence="2" key="3">
    <citation type="submission" date="2023-05" db="EMBL/GenBank/DDBJ databases">
        <authorList>
            <person name="Smith C.H."/>
        </authorList>
    </citation>
    <scope>NUCLEOTIDE SEQUENCE</scope>
    <source>
        <strain evidence="2">CHS0354</strain>
        <tissue evidence="2">Mantle</tissue>
    </source>
</reference>
<evidence type="ECO:0000313" key="3">
    <source>
        <dbReference type="Proteomes" id="UP001195483"/>
    </source>
</evidence>